<evidence type="ECO:0000256" key="2">
    <source>
        <dbReference type="ARBA" id="ARBA00022980"/>
    </source>
</evidence>
<evidence type="ECO:0000256" key="1">
    <source>
        <dbReference type="ARBA" id="ARBA00008777"/>
    </source>
</evidence>
<sequence>MRHANRNKKFGRKKDQRTALMRTLAKSLLRDGHIRTTEAKAKSLRPFVERLITHARTGTVTSRRLVTARLGGVVDIARLYKEIAPKYATRAGGYTRIVKAGIRKSDGAKLAVIELV</sequence>
<comment type="caution">
    <text evidence="6">The sequence shown here is derived from an EMBL/GenBank/DDBJ whole genome shotgun (WGS) entry which is preliminary data.</text>
</comment>
<dbReference type="GO" id="GO:0022625">
    <property type="term" value="C:cytosolic large ribosomal subunit"/>
    <property type="evidence" value="ECO:0007669"/>
    <property type="project" value="TreeGrafter"/>
</dbReference>
<evidence type="ECO:0000256" key="5">
    <source>
        <dbReference type="RuleBase" id="RU000660"/>
    </source>
</evidence>
<organism evidence="6 7">
    <name type="scientific">Candidatus Taylorbacteria bacterium CG11_big_fil_rev_8_21_14_0_20_46_11</name>
    <dbReference type="NCBI Taxonomy" id="1975025"/>
    <lineage>
        <taxon>Bacteria</taxon>
        <taxon>Candidatus Tayloriibacteriota</taxon>
    </lineage>
</organism>
<comment type="similarity">
    <text evidence="1 4 5">Belongs to the bacterial ribosomal protein bL17 family.</text>
</comment>
<dbReference type="InterPro" id="IPR047859">
    <property type="entry name" value="Ribosomal_bL17_CS"/>
</dbReference>
<dbReference type="Gene3D" id="3.90.1030.10">
    <property type="entry name" value="Ribosomal protein L17"/>
    <property type="match status" value="1"/>
</dbReference>
<keyword evidence="2 4" id="KW-0689">Ribosomal protein</keyword>
<evidence type="ECO:0000256" key="4">
    <source>
        <dbReference type="HAMAP-Rule" id="MF_01368"/>
    </source>
</evidence>
<dbReference type="InterPro" id="IPR036373">
    <property type="entry name" value="Ribosomal_bL17_sf"/>
</dbReference>
<dbReference type="PROSITE" id="PS01167">
    <property type="entry name" value="RIBOSOMAL_L17"/>
    <property type="match status" value="1"/>
</dbReference>
<dbReference type="NCBIfam" id="TIGR00059">
    <property type="entry name" value="L17"/>
    <property type="match status" value="1"/>
</dbReference>
<dbReference type="Proteomes" id="UP000229342">
    <property type="component" value="Unassembled WGS sequence"/>
</dbReference>
<dbReference type="PANTHER" id="PTHR14413:SF16">
    <property type="entry name" value="LARGE RIBOSOMAL SUBUNIT PROTEIN BL17M"/>
    <property type="match status" value="1"/>
</dbReference>
<reference evidence="6 7" key="1">
    <citation type="submission" date="2017-09" db="EMBL/GenBank/DDBJ databases">
        <title>Depth-based differentiation of microbial function through sediment-hosted aquifers and enrichment of novel symbionts in the deep terrestrial subsurface.</title>
        <authorList>
            <person name="Probst A.J."/>
            <person name="Ladd B."/>
            <person name="Jarett J.K."/>
            <person name="Geller-Mcgrath D.E."/>
            <person name="Sieber C.M."/>
            <person name="Emerson J.B."/>
            <person name="Anantharaman K."/>
            <person name="Thomas B.C."/>
            <person name="Malmstrom R."/>
            <person name="Stieglmeier M."/>
            <person name="Klingl A."/>
            <person name="Woyke T."/>
            <person name="Ryan C.M."/>
            <person name="Banfield J.F."/>
        </authorList>
    </citation>
    <scope>NUCLEOTIDE SEQUENCE [LARGE SCALE GENOMIC DNA]</scope>
    <source>
        <strain evidence="6">CG11_big_fil_rev_8_21_14_0_20_46_11</strain>
    </source>
</reference>
<name>A0A2H0KDW6_9BACT</name>
<dbReference type="GO" id="GO:0006412">
    <property type="term" value="P:translation"/>
    <property type="evidence" value="ECO:0007669"/>
    <property type="project" value="UniProtKB-UniRule"/>
</dbReference>
<accession>A0A2H0KDW6</accession>
<dbReference type="SUPFAM" id="SSF64263">
    <property type="entry name" value="Prokaryotic ribosomal protein L17"/>
    <property type="match status" value="1"/>
</dbReference>
<protein>
    <recommendedName>
        <fullName evidence="4">Large ribosomal subunit protein bL17</fullName>
    </recommendedName>
</protein>
<keyword evidence="3 4" id="KW-0687">Ribonucleoprotein</keyword>
<evidence type="ECO:0000256" key="3">
    <source>
        <dbReference type="ARBA" id="ARBA00023274"/>
    </source>
</evidence>
<comment type="subunit">
    <text evidence="4">Part of the 50S ribosomal subunit. Contacts protein L32.</text>
</comment>
<dbReference type="GO" id="GO:0003735">
    <property type="term" value="F:structural constituent of ribosome"/>
    <property type="evidence" value="ECO:0007669"/>
    <property type="project" value="InterPro"/>
</dbReference>
<proteinExistence type="inferred from homology"/>
<evidence type="ECO:0000313" key="6">
    <source>
        <dbReference type="EMBL" id="PIQ68594.1"/>
    </source>
</evidence>
<dbReference type="PANTHER" id="PTHR14413">
    <property type="entry name" value="RIBOSOMAL PROTEIN L17"/>
    <property type="match status" value="1"/>
</dbReference>
<dbReference type="AlphaFoldDB" id="A0A2H0KDW6"/>
<dbReference type="Pfam" id="PF01196">
    <property type="entry name" value="Ribosomal_L17"/>
    <property type="match status" value="1"/>
</dbReference>
<dbReference type="EMBL" id="PCVG01000042">
    <property type="protein sequence ID" value="PIQ68594.1"/>
    <property type="molecule type" value="Genomic_DNA"/>
</dbReference>
<dbReference type="InterPro" id="IPR000456">
    <property type="entry name" value="Ribosomal_bL17"/>
</dbReference>
<gene>
    <name evidence="4" type="primary">rplQ</name>
    <name evidence="6" type="ORF">COV91_03275</name>
</gene>
<evidence type="ECO:0000313" key="7">
    <source>
        <dbReference type="Proteomes" id="UP000229342"/>
    </source>
</evidence>
<dbReference type="HAMAP" id="MF_01368">
    <property type="entry name" value="Ribosomal_bL17"/>
    <property type="match status" value="1"/>
</dbReference>